<accession>A0ABY9TVF7</accession>
<name>A0ABY9TVF7_9GAMM</name>
<dbReference type="InterPro" id="IPR025495">
    <property type="entry name" value="DUF4386"/>
</dbReference>
<organism evidence="2 3">
    <name type="scientific">Thalassotalea psychrophila</name>
    <dbReference type="NCBI Taxonomy" id="3065647"/>
    <lineage>
        <taxon>Bacteria</taxon>
        <taxon>Pseudomonadati</taxon>
        <taxon>Pseudomonadota</taxon>
        <taxon>Gammaproteobacteria</taxon>
        <taxon>Alteromonadales</taxon>
        <taxon>Colwelliaceae</taxon>
        <taxon>Thalassotalea</taxon>
    </lineage>
</organism>
<gene>
    <name evidence="2" type="ORF">RGQ13_02210</name>
</gene>
<feature type="transmembrane region" description="Helical" evidence="1">
    <location>
        <begin position="93"/>
        <end position="119"/>
    </location>
</feature>
<evidence type="ECO:0000256" key="1">
    <source>
        <dbReference type="SAM" id="Phobius"/>
    </source>
</evidence>
<dbReference type="Proteomes" id="UP001258994">
    <property type="component" value="Chromosome"/>
</dbReference>
<evidence type="ECO:0000313" key="3">
    <source>
        <dbReference type="Proteomes" id="UP001258994"/>
    </source>
</evidence>
<dbReference type="EMBL" id="CP134145">
    <property type="protein sequence ID" value="WNC72810.1"/>
    <property type="molecule type" value="Genomic_DNA"/>
</dbReference>
<dbReference type="RefSeq" id="WP_348391925.1">
    <property type="nucleotide sequence ID" value="NZ_CP134145.1"/>
</dbReference>
<keyword evidence="3" id="KW-1185">Reference proteome</keyword>
<proteinExistence type="predicted"/>
<keyword evidence="1" id="KW-1133">Transmembrane helix</keyword>
<dbReference type="Pfam" id="PF14329">
    <property type="entry name" value="DUF4386"/>
    <property type="match status" value="1"/>
</dbReference>
<feature type="transmembrane region" description="Helical" evidence="1">
    <location>
        <begin position="152"/>
        <end position="169"/>
    </location>
</feature>
<evidence type="ECO:0000313" key="2">
    <source>
        <dbReference type="EMBL" id="WNC72810.1"/>
    </source>
</evidence>
<protein>
    <submittedName>
        <fullName evidence="2">DUF4386 family protein</fullName>
    </submittedName>
</protein>
<keyword evidence="1" id="KW-0812">Transmembrane</keyword>
<reference evidence="3" key="1">
    <citation type="submission" date="2023-09" db="EMBL/GenBank/DDBJ databases">
        <authorList>
            <person name="Zhang C."/>
        </authorList>
    </citation>
    <scope>NUCLEOTIDE SEQUENCE [LARGE SCALE GENOMIC DNA]</scope>
    <source>
        <strain evidence="3">SQ149</strain>
    </source>
</reference>
<feature type="transmembrane region" description="Helical" evidence="1">
    <location>
        <begin position="176"/>
        <end position="196"/>
    </location>
</feature>
<feature type="transmembrane region" description="Helical" evidence="1">
    <location>
        <begin position="12"/>
        <end position="33"/>
    </location>
</feature>
<feature type="transmembrane region" description="Helical" evidence="1">
    <location>
        <begin position="202"/>
        <end position="225"/>
    </location>
</feature>
<keyword evidence="1" id="KW-0472">Membrane</keyword>
<sequence>MNIDNSFRKLTAIFAITAGVLALLSLVVGLSGVNYDFEVFSDTSSLIAAGSTAGNAIRWSYWFNMLGNYLLLIPLALLLFQWLKSVNSSFAELYTLSGLIYLILGATGSAILAATWPFLIDQFEVASTAAREFLVIEFQVVNAIAEKGLHGVLQNLAGAIWFLGIGYLLRSKHMGVGNFAFAIGVFLVLNTVGNVFNIEALSLLGLTANILLGPIWSILIGIFLIKGNLE</sequence>
<feature type="transmembrane region" description="Helical" evidence="1">
    <location>
        <begin position="61"/>
        <end position="81"/>
    </location>
</feature>